<reference evidence="1 2" key="1">
    <citation type="journal article" date="2022" name="bioRxiv">
        <title>The genome of the oomycete Peronosclerospora sorghi, a cosmopolitan pathogen of maize and sorghum, is inflated with dispersed pseudogenes.</title>
        <authorList>
            <person name="Fletcher K."/>
            <person name="Martin F."/>
            <person name="Isakeit T."/>
            <person name="Cavanaugh K."/>
            <person name="Magill C."/>
            <person name="Michelmore R."/>
        </authorList>
    </citation>
    <scope>NUCLEOTIDE SEQUENCE [LARGE SCALE GENOMIC DNA]</scope>
    <source>
        <strain evidence="1">P6</strain>
    </source>
</reference>
<keyword evidence="2" id="KW-1185">Reference proteome</keyword>
<protein>
    <submittedName>
        <fullName evidence="1">Uncharacterized protein</fullName>
    </submittedName>
</protein>
<comment type="caution">
    <text evidence="1">The sequence shown here is derived from an EMBL/GenBank/DDBJ whole genome shotgun (WGS) entry which is preliminary data.</text>
</comment>
<name>A0ACC0WLI9_9STRA</name>
<evidence type="ECO:0000313" key="2">
    <source>
        <dbReference type="Proteomes" id="UP001163321"/>
    </source>
</evidence>
<dbReference type="Proteomes" id="UP001163321">
    <property type="component" value="Chromosome 12"/>
</dbReference>
<dbReference type="EMBL" id="CM047591">
    <property type="protein sequence ID" value="KAI9919257.1"/>
    <property type="molecule type" value="Genomic_DNA"/>
</dbReference>
<accession>A0ACC0WLI9</accession>
<evidence type="ECO:0000313" key="1">
    <source>
        <dbReference type="EMBL" id="KAI9919257.1"/>
    </source>
</evidence>
<proteinExistence type="predicted"/>
<sequence>MNGTVELNPESPCSGAVAWGCCVLWPWKPRLAHSTLGLEARLRGPGSQDKSWVTPRTELHSERRGHVVSALEEIVHPLKKDAKRFLLLFQGVDYLFWSFSVMPNPVAVARPRACR</sequence>
<organism evidence="1 2">
    <name type="scientific">Peronosclerospora sorghi</name>
    <dbReference type="NCBI Taxonomy" id="230839"/>
    <lineage>
        <taxon>Eukaryota</taxon>
        <taxon>Sar</taxon>
        <taxon>Stramenopiles</taxon>
        <taxon>Oomycota</taxon>
        <taxon>Peronosporomycetes</taxon>
        <taxon>Peronosporales</taxon>
        <taxon>Peronosporaceae</taxon>
        <taxon>Peronosclerospora</taxon>
    </lineage>
</organism>
<gene>
    <name evidence="1" type="ORF">PsorP6_012164</name>
</gene>